<keyword evidence="2 3" id="KW-0040">ANK repeat</keyword>
<dbReference type="SUPFAM" id="SSF56112">
    <property type="entry name" value="Protein kinase-like (PK-like)"/>
    <property type="match status" value="1"/>
</dbReference>
<accession>A0A8H3IYG8</accession>
<evidence type="ECO:0000313" key="5">
    <source>
        <dbReference type="EMBL" id="CAF9933995.1"/>
    </source>
</evidence>
<dbReference type="AlphaFoldDB" id="A0A8H3IYG8"/>
<dbReference type="GO" id="GO:0004672">
    <property type="term" value="F:protein kinase activity"/>
    <property type="evidence" value="ECO:0007669"/>
    <property type="project" value="InterPro"/>
</dbReference>
<dbReference type="Pfam" id="PF00069">
    <property type="entry name" value="Pkinase"/>
    <property type="match status" value="1"/>
</dbReference>
<dbReference type="InterPro" id="IPR008271">
    <property type="entry name" value="Ser/Thr_kinase_AS"/>
</dbReference>
<organism evidence="5 6">
    <name type="scientific">Alectoria fallacina</name>
    <dbReference type="NCBI Taxonomy" id="1903189"/>
    <lineage>
        <taxon>Eukaryota</taxon>
        <taxon>Fungi</taxon>
        <taxon>Dikarya</taxon>
        <taxon>Ascomycota</taxon>
        <taxon>Pezizomycotina</taxon>
        <taxon>Lecanoromycetes</taxon>
        <taxon>OSLEUM clade</taxon>
        <taxon>Lecanoromycetidae</taxon>
        <taxon>Lecanorales</taxon>
        <taxon>Lecanorineae</taxon>
        <taxon>Parmeliaceae</taxon>
        <taxon>Alectoria</taxon>
    </lineage>
</organism>
<evidence type="ECO:0000256" key="3">
    <source>
        <dbReference type="PROSITE-ProRule" id="PRU00023"/>
    </source>
</evidence>
<feature type="repeat" description="ANK" evidence="3">
    <location>
        <begin position="646"/>
        <end position="678"/>
    </location>
</feature>
<evidence type="ECO:0000259" key="4">
    <source>
        <dbReference type="PROSITE" id="PS50011"/>
    </source>
</evidence>
<proteinExistence type="predicted"/>
<feature type="repeat" description="ANK" evidence="3">
    <location>
        <begin position="738"/>
        <end position="770"/>
    </location>
</feature>
<dbReference type="InterPro" id="IPR002110">
    <property type="entry name" value="Ankyrin_rpt"/>
</dbReference>
<dbReference type="SMART" id="SM00248">
    <property type="entry name" value="ANK"/>
    <property type="match status" value="10"/>
</dbReference>
<dbReference type="GO" id="GO:0045944">
    <property type="term" value="P:positive regulation of transcription by RNA polymerase II"/>
    <property type="evidence" value="ECO:0007669"/>
    <property type="project" value="TreeGrafter"/>
</dbReference>
<evidence type="ECO:0000313" key="6">
    <source>
        <dbReference type="Proteomes" id="UP000664203"/>
    </source>
</evidence>
<dbReference type="Pfam" id="PF00023">
    <property type="entry name" value="Ank"/>
    <property type="match status" value="1"/>
</dbReference>
<feature type="repeat" description="ANK" evidence="3">
    <location>
        <begin position="1001"/>
        <end position="1033"/>
    </location>
</feature>
<dbReference type="InterPro" id="IPR011009">
    <property type="entry name" value="Kinase-like_dom_sf"/>
</dbReference>
<dbReference type="Pfam" id="PF12796">
    <property type="entry name" value="Ank_2"/>
    <property type="match status" value="1"/>
</dbReference>
<comment type="caution">
    <text evidence="5">The sequence shown here is derived from an EMBL/GenBank/DDBJ whole genome shotgun (WGS) entry which is preliminary data.</text>
</comment>
<dbReference type="PANTHER" id="PTHR24193:SF121">
    <property type="entry name" value="ADA2A-CONTAINING COMPLEX COMPONENT 3, ISOFORM D"/>
    <property type="match status" value="1"/>
</dbReference>
<evidence type="ECO:0000256" key="2">
    <source>
        <dbReference type="ARBA" id="ARBA00023043"/>
    </source>
</evidence>
<dbReference type="Proteomes" id="UP000664203">
    <property type="component" value="Unassembled WGS sequence"/>
</dbReference>
<dbReference type="InterPro" id="IPR036770">
    <property type="entry name" value="Ankyrin_rpt-contain_sf"/>
</dbReference>
<dbReference type="GO" id="GO:0005634">
    <property type="term" value="C:nucleus"/>
    <property type="evidence" value="ECO:0007669"/>
    <property type="project" value="TreeGrafter"/>
</dbReference>
<dbReference type="GO" id="GO:0000976">
    <property type="term" value="F:transcription cis-regulatory region binding"/>
    <property type="evidence" value="ECO:0007669"/>
    <property type="project" value="TreeGrafter"/>
</dbReference>
<keyword evidence="1" id="KW-0677">Repeat</keyword>
<dbReference type="InterPro" id="IPR050663">
    <property type="entry name" value="Ankyrin-SOCS_Box"/>
</dbReference>
<dbReference type="SUPFAM" id="SSF48403">
    <property type="entry name" value="Ankyrin repeat"/>
    <property type="match status" value="2"/>
</dbReference>
<dbReference type="EMBL" id="CAJPDR010000367">
    <property type="protein sequence ID" value="CAF9933995.1"/>
    <property type="molecule type" value="Genomic_DNA"/>
</dbReference>
<name>A0A8H3IYG8_9LECA</name>
<protein>
    <recommendedName>
        <fullName evidence="4">Protein kinase domain-containing protein</fullName>
    </recommendedName>
</protein>
<evidence type="ECO:0000256" key="1">
    <source>
        <dbReference type="ARBA" id="ARBA00022737"/>
    </source>
</evidence>
<dbReference type="PANTHER" id="PTHR24193">
    <property type="entry name" value="ANKYRIN REPEAT PROTEIN"/>
    <property type="match status" value="1"/>
</dbReference>
<sequence length="1218" mass="135947">MTTISIPDPREYIDLCPDLSALVSLAWRSGKNPDNELPVSQFLLDRHAVASSIRIGTGSSFLVTRKTVPIVHRVWEKSKPWEGVTVEKPRETSARASRQIVYKVARVHFDERGDPVSSQKVNFASILLDLMVLSHEPILNHPNIVSMLGLAWGDNGFPKSCEIPVPIIEHANLGTLEDHQASHVLETFQKLSILRDVATGINFLHQCSIAHGDVKSENVLLFQDSQGKITAKISDFGFAILGDQGHFNFLPRGTLLWSAPEVRSRTLRTGEAPSTDIYSYGLLFWRVMIDGIDPLSAYFLLSDAQRMAQPENKQLKRLDGGRLEELLQLDFLGGQALPSVWKPKYHALKLSPLLGQQGDSAFRAAGCSLELDLSSDDTTECCEAVIRSTLLRDPSQRDLASVMAKLGPLQGTMPAPTSITLRAEYNVLQANNYTVSWGALRAAPPAVCNHIMRQKLRKCETIAGNGKDNYANFAFGLACCSISGMGSDRHIDVARAKQLLVTAANRGSTGAQAIIPRFCRTFGHSFNGLTEALTKCAQWGSLAALEDLPMLDPAGYQQARSFLRTNMCGVGAQLFRYWNPPWLMKHLKTFEYVKNYLEHSPEPPGQIEINPRGDGLLHAAASLSQIDTVKWLVDHHKIDVNKRNPQGETALHGSLRSGNIDIADWLLDNGAEVTTETTYSHESPVHWLISTEGEDSHRMARRLLPEEASHKSLTVWAKPCGYASTLVSGYKDRWDNLTAGTPLHWAICRKRLDLVKILLSHGADPQYYGTMRSNLTGFELAAFLHEHEILRTMIDFKYPGPRFPYFDLGARNSIHRKSTYIASGSVPHGLSIWIKEAIRGCDNWKMLFRHGEQWKQKMEETFEILGHELSFAYLNEGVDGEGMKESPLNFAAKHGFHEAVEMVLIYMNGKAGIDERTNLSQYTPISWAITRDNKRMFYNLLEQGSDVQVRVNSSNRRDWWNWSLLHIAAQNIIDEDLEISSKLLDLGLAVDGVEDPEFGGPPQTPLFIALEQNQFKLASLLRERGANINAPCNYIHFQRTKLAYECSILGCIVAANLRFSTARLKYLLWPTSQSQNISQDPDFVVMPQFGFTALHIAAMGEAILAEPEERDTEVAVEILGLLLERYENADEINTQCAGDLMTALHIAVQKTNLVAVQLLLEMDEIEVGVENVAGQTAMDLAHEALAELSEEGQDKGKREQKMMDAEDILRLLEEQTIK</sequence>
<dbReference type="OrthoDB" id="4062651at2759"/>
<dbReference type="SMART" id="SM00220">
    <property type="entry name" value="S_TKc"/>
    <property type="match status" value="1"/>
</dbReference>
<dbReference type="PROSITE" id="PS50011">
    <property type="entry name" value="PROTEIN_KINASE_DOM"/>
    <property type="match status" value="1"/>
</dbReference>
<dbReference type="InterPro" id="IPR000719">
    <property type="entry name" value="Prot_kinase_dom"/>
</dbReference>
<gene>
    <name evidence="5" type="ORF">ALECFALPRED_005815</name>
</gene>
<reference evidence="5" key="1">
    <citation type="submission" date="2021-03" db="EMBL/GenBank/DDBJ databases">
        <authorList>
            <person name="Tagirdzhanova G."/>
        </authorList>
    </citation>
    <scope>NUCLEOTIDE SEQUENCE</scope>
</reference>
<dbReference type="PROSITE" id="PS50088">
    <property type="entry name" value="ANK_REPEAT"/>
    <property type="match status" value="3"/>
</dbReference>
<dbReference type="PROSITE" id="PS00108">
    <property type="entry name" value="PROTEIN_KINASE_ST"/>
    <property type="match status" value="1"/>
</dbReference>
<keyword evidence="6" id="KW-1185">Reference proteome</keyword>
<dbReference type="GO" id="GO:0005524">
    <property type="term" value="F:ATP binding"/>
    <property type="evidence" value="ECO:0007669"/>
    <property type="project" value="InterPro"/>
</dbReference>
<dbReference type="Gene3D" id="1.25.40.20">
    <property type="entry name" value="Ankyrin repeat-containing domain"/>
    <property type="match status" value="3"/>
</dbReference>
<dbReference type="PROSITE" id="PS50297">
    <property type="entry name" value="ANK_REP_REGION"/>
    <property type="match status" value="2"/>
</dbReference>
<feature type="domain" description="Protein kinase" evidence="4">
    <location>
        <begin position="49"/>
        <end position="410"/>
    </location>
</feature>
<dbReference type="Gene3D" id="1.10.510.10">
    <property type="entry name" value="Transferase(Phosphotransferase) domain 1"/>
    <property type="match status" value="1"/>
</dbReference>